<dbReference type="Proteomes" id="UP001150238">
    <property type="component" value="Unassembled WGS sequence"/>
</dbReference>
<protein>
    <recommendedName>
        <fullName evidence="3">F-box domain-containing protein</fullName>
    </recommendedName>
</protein>
<evidence type="ECO:0000313" key="1">
    <source>
        <dbReference type="EMBL" id="KAJ4492701.1"/>
    </source>
</evidence>
<proteinExistence type="predicted"/>
<reference evidence="1" key="1">
    <citation type="submission" date="2022-08" db="EMBL/GenBank/DDBJ databases">
        <authorList>
            <consortium name="DOE Joint Genome Institute"/>
            <person name="Min B."/>
            <person name="Riley R."/>
            <person name="Sierra-Patev S."/>
            <person name="Naranjo-Ortiz M."/>
            <person name="Looney B."/>
            <person name="Konkel Z."/>
            <person name="Slot J.C."/>
            <person name="Sakamoto Y."/>
            <person name="Steenwyk J.L."/>
            <person name="Rokas A."/>
            <person name="Carro J."/>
            <person name="Camarero S."/>
            <person name="Ferreira P."/>
            <person name="Molpeceres G."/>
            <person name="Ruiz-Duenas F.J."/>
            <person name="Serrano A."/>
            <person name="Henrissat B."/>
            <person name="Drula E."/>
            <person name="Hughes K.W."/>
            <person name="Mata J.L."/>
            <person name="Ishikawa N.K."/>
            <person name="Vargas-Isla R."/>
            <person name="Ushijima S."/>
            <person name="Smith C.A."/>
            <person name="Ahrendt S."/>
            <person name="Andreopoulos W."/>
            <person name="He G."/>
            <person name="Labutti K."/>
            <person name="Lipzen A."/>
            <person name="Ng V."/>
            <person name="Sandor L."/>
            <person name="Barry K."/>
            <person name="Martinez A.T."/>
            <person name="Xiao Y."/>
            <person name="Gibbons J.G."/>
            <person name="Terashima K."/>
            <person name="Hibbett D.S."/>
            <person name="Grigoriev I.V."/>
        </authorList>
    </citation>
    <scope>NUCLEOTIDE SEQUENCE</scope>
    <source>
        <strain evidence="1">Sp2 HRB7682 ss15</strain>
    </source>
</reference>
<evidence type="ECO:0008006" key="3">
    <source>
        <dbReference type="Google" id="ProtNLM"/>
    </source>
</evidence>
<reference evidence="1" key="2">
    <citation type="journal article" date="2023" name="Proc. Natl. Acad. Sci. U.S.A.">
        <title>A global phylogenomic analysis of the shiitake genus Lentinula.</title>
        <authorList>
            <person name="Sierra-Patev S."/>
            <person name="Min B."/>
            <person name="Naranjo-Ortiz M."/>
            <person name="Looney B."/>
            <person name="Konkel Z."/>
            <person name="Slot J.C."/>
            <person name="Sakamoto Y."/>
            <person name="Steenwyk J.L."/>
            <person name="Rokas A."/>
            <person name="Carro J."/>
            <person name="Camarero S."/>
            <person name="Ferreira P."/>
            <person name="Molpeceres G."/>
            <person name="Ruiz-Duenas F.J."/>
            <person name="Serrano A."/>
            <person name="Henrissat B."/>
            <person name="Drula E."/>
            <person name="Hughes K.W."/>
            <person name="Mata J.L."/>
            <person name="Ishikawa N.K."/>
            <person name="Vargas-Isla R."/>
            <person name="Ushijima S."/>
            <person name="Smith C.A."/>
            <person name="Donoghue J."/>
            <person name="Ahrendt S."/>
            <person name="Andreopoulos W."/>
            <person name="He G."/>
            <person name="LaButti K."/>
            <person name="Lipzen A."/>
            <person name="Ng V."/>
            <person name="Riley R."/>
            <person name="Sandor L."/>
            <person name="Barry K."/>
            <person name="Martinez A.T."/>
            <person name="Xiao Y."/>
            <person name="Gibbons J.G."/>
            <person name="Terashima K."/>
            <person name="Grigoriev I.V."/>
            <person name="Hibbett D."/>
        </authorList>
    </citation>
    <scope>NUCLEOTIDE SEQUENCE</scope>
    <source>
        <strain evidence="1">Sp2 HRB7682 ss15</strain>
    </source>
</reference>
<gene>
    <name evidence="1" type="ORF">C8J55DRAFT_212407</name>
</gene>
<organism evidence="1 2">
    <name type="scientific">Lentinula lateritia</name>
    <dbReference type="NCBI Taxonomy" id="40482"/>
    <lineage>
        <taxon>Eukaryota</taxon>
        <taxon>Fungi</taxon>
        <taxon>Dikarya</taxon>
        <taxon>Basidiomycota</taxon>
        <taxon>Agaricomycotina</taxon>
        <taxon>Agaricomycetes</taxon>
        <taxon>Agaricomycetidae</taxon>
        <taxon>Agaricales</taxon>
        <taxon>Marasmiineae</taxon>
        <taxon>Omphalotaceae</taxon>
        <taxon>Lentinula</taxon>
    </lineage>
</organism>
<dbReference type="AlphaFoldDB" id="A0A9W9AXA9"/>
<name>A0A9W9AXA9_9AGAR</name>
<sequence length="443" mass="50978">MVNSSNDRPELPLEIVELIIESVDNDQKTLRAASLVCAIWRTAAFPYLLHDILISEEADYERIKKLCFRFPRLPTFHARSITLRPGTRLSSELSVAETLRSFSFSRLFEDRRWELNKVAAEFPQMPKVTSLKWVMGRDVQHSIIVGPSIHRHLSLLPSLQRLTLKAKFEDLHELELFLSLCCSGLKSLTFQGIWFRNSRSRPLGLSHNSNLCLLERIAFERTRSSDPTYDEVVDLVILFLKDKVHLQSLRIRYDFTMSPTSLERLLEKSKETLEALVIEPIGVADKPLWAHSCQPFAHLGPQMKSFTFGIPQTTPGGPTLTNSAPFEVLDFFRFAHTLPPLPHVTTLTITFRIYNEWDASEIWGSSNYPERNMKMSWHRFLSWLAAQMPSLNLLVFFVKFKIKFNEGDQERFFGFAKDAVPPLRAGVNIQLQWMLEPATSTLI</sequence>
<dbReference type="EMBL" id="JANVFS010000004">
    <property type="protein sequence ID" value="KAJ4492701.1"/>
    <property type="molecule type" value="Genomic_DNA"/>
</dbReference>
<evidence type="ECO:0000313" key="2">
    <source>
        <dbReference type="Proteomes" id="UP001150238"/>
    </source>
</evidence>
<accession>A0A9W9AXA9</accession>
<comment type="caution">
    <text evidence="1">The sequence shown here is derived from an EMBL/GenBank/DDBJ whole genome shotgun (WGS) entry which is preliminary data.</text>
</comment>